<comment type="caution">
    <text evidence="7">The sequence shown here is derived from an EMBL/GenBank/DDBJ whole genome shotgun (WGS) entry which is preliminary data.</text>
</comment>
<evidence type="ECO:0000256" key="4">
    <source>
        <dbReference type="ARBA" id="ARBA00022840"/>
    </source>
</evidence>
<evidence type="ECO:0000259" key="6">
    <source>
        <dbReference type="PROSITE" id="PS50893"/>
    </source>
</evidence>
<evidence type="ECO:0000256" key="3">
    <source>
        <dbReference type="ARBA" id="ARBA00022741"/>
    </source>
</evidence>
<dbReference type="PROSITE" id="PS50893">
    <property type="entry name" value="ABC_TRANSPORTER_2"/>
    <property type="match status" value="1"/>
</dbReference>
<gene>
    <name evidence="7" type="ORF">LCGC14_3085560</name>
</gene>
<dbReference type="InterPro" id="IPR027417">
    <property type="entry name" value="P-loop_NTPase"/>
</dbReference>
<dbReference type="AlphaFoldDB" id="A0A0F8WC09"/>
<accession>A0A0F8WC09</accession>
<reference evidence="7" key="1">
    <citation type="journal article" date="2015" name="Nature">
        <title>Complex archaea that bridge the gap between prokaryotes and eukaryotes.</title>
        <authorList>
            <person name="Spang A."/>
            <person name="Saw J.H."/>
            <person name="Jorgensen S.L."/>
            <person name="Zaremba-Niedzwiedzka K."/>
            <person name="Martijn J."/>
            <person name="Lind A.E."/>
            <person name="van Eijk R."/>
            <person name="Schleper C."/>
            <person name="Guy L."/>
            <person name="Ettema T.J."/>
        </authorList>
    </citation>
    <scope>NUCLEOTIDE SEQUENCE</scope>
</reference>
<dbReference type="InterPro" id="IPR052156">
    <property type="entry name" value="BCAA_Transport_ATP-bd_LivF"/>
</dbReference>
<evidence type="ECO:0000256" key="2">
    <source>
        <dbReference type="ARBA" id="ARBA00022448"/>
    </source>
</evidence>
<comment type="similarity">
    <text evidence="1">Belongs to the ABC transporter superfamily.</text>
</comment>
<dbReference type="SMART" id="SM00382">
    <property type="entry name" value="AAA"/>
    <property type="match status" value="1"/>
</dbReference>
<dbReference type="SUPFAM" id="SSF52540">
    <property type="entry name" value="P-loop containing nucleoside triphosphate hydrolases"/>
    <property type="match status" value="1"/>
</dbReference>
<dbReference type="GO" id="GO:0016887">
    <property type="term" value="F:ATP hydrolysis activity"/>
    <property type="evidence" value="ECO:0007669"/>
    <property type="project" value="InterPro"/>
</dbReference>
<dbReference type="InterPro" id="IPR003593">
    <property type="entry name" value="AAA+_ATPase"/>
</dbReference>
<dbReference type="GO" id="GO:0005524">
    <property type="term" value="F:ATP binding"/>
    <property type="evidence" value="ECO:0007669"/>
    <property type="project" value="UniProtKB-KW"/>
</dbReference>
<evidence type="ECO:0000256" key="5">
    <source>
        <dbReference type="ARBA" id="ARBA00022970"/>
    </source>
</evidence>
<dbReference type="Pfam" id="PF00005">
    <property type="entry name" value="ABC_tran"/>
    <property type="match status" value="1"/>
</dbReference>
<dbReference type="PROSITE" id="PS00211">
    <property type="entry name" value="ABC_TRANSPORTER_1"/>
    <property type="match status" value="1"/>
</dbReference>
<feature type="domain" description="ABC transporter" evidence="6">
    <location>
        <begin position="2"/>
        <end position="236"/>
    </location>
</feature>
<keyword evidence="4" id="KW-0067">ATP-binding</keyword>
<dbReference type="GO" id="GO:0015658">
    <property type="term" value="F:branched-chain amino acid transmembrane transporter activity"/>
    <property type="evidence" value="ECO:0007669"/>
    <property type="project" value="TreeGrafter"/>
</dbReference>
<dbReference type="GO" id="GO:0015807">
    <property type="term" value="P:L-amino acid transport"/>
    <property type="evidence" value="ECO:0007669"/>
    <property type="project" value="TreeGrafter"/>
</dbReference>
<organism evidence="7">
    <name type="scientific">marine sediment metagenome</name>
    <dbReference type="NCBI Taxonomy" id="412755"/>
    <lineage>
        <taxon>unclassified sequences</taxon>
        <taxon>metagenomes</taxon>
        <taxon>ecological metagenomes</taxon>
    </lineage>
</organism>
<proteinExistence type="inferred from homology"/>
<dbReference type="InterPro" id="IPR017871">
    <property type="entry name" value="ABC_transporter-like_CS"/>
</dbReference>
<evidence type="ECO:0000313" key="7">
    <source>
        <dbReference type="EMBL" id="KKK54357.1"/>
    </source>
</evidence>
<dbReference type="EMBL" id="LAZR01066036">
    <property type="protein sequence ID" value="KKK54357.1"/>
    <property type="molecule type" value="Genomic_DNA"/>
</dbReference>
<dbReference type="PANTHER" id="PTHR43820">
    <property type="entry name" value="HIGH-AFFINITY BRANCHED-CHAIN AMINO ACID TRANSPORT ATP-BINDING PROTEIN LIVF"/>
    <property type="match status" value="1"/>
</dbReference>
<sequence length="240" mass="26328">MLKVENLVTSYGMIEALKGVTLEVPQGKITALLGPNGAGKTTLLFTITGILTAKSGSIRFKELELTGMSSAKIVQQGVVLVPENRLVFSEMNVLDNLRAGAYVHIGRDKAGVEADIENMFERFPNLKERTKQLAGTLSGGEQQMLAIARALMARPQIFLMDEPSIGLAPMIVDEIFKIVKELNEDGITIFLVEQNAHKALEVAHQFYLLEQGKVTFKGIPGEMEEDEIIRRAYLGSSQGH</sequence>
<keyword evidence="5" id="KW-0029">Amino-acid transport</keyword>
<dbReference type="PANTHER" id="PTHR43820:SF4">
    <property type="entry name" value="HIGH-AFFINITY BRANCHED-CHAIN AMINO ACID TRANSPORT ATP-BINDING PROTEIN LIVF"/>
    <property type="match status" value="1"/>
</dbReference>
<evidence type="ECO:0000256" key="1">
    <source>
        <dbReference type="ARBA" id="ARBA00005417"/>
    </source>
</evidence>
<protein>
    <recommendedName>
        <fullName evidence="6">ABC transporter domain-containing protein</fullName>
    </recommendedName>
</protein>
<dbReference type="Gene3D" id="3.40.50.300">
    <property type="entry name" value="P-loop containing nucleotide triphosphate hydrolases"/>
    <property type="match status" value="1"/>
</dbReference>
<dbReference type="CDD" id="cd03224">
    <property type="entry name" value="ABC_TM1139_LivF_branched"/>
    <property type="match status" value="1"/>
</dbReference>
<keyword evidence="3" id="KW-0547">Nucleotide-binding</keyword>
<name>A0A0F8WC09_9ZZZZ</name>
<keyword evidence="2" id="KW-0813">Transport</keyword>
<dbReference type="InterPro" id="IPR003439">
    <property type="entry name" value="ABC_transporter-like_ATP-bd"/>
</dbReference>